<dbReference type="InterPro" id="IPR051673">
    <property type="entry name" value="SSDNA_exonuclease_RecJ"/>
</dbReference>
<gene>
    <name evidence="9" type="ORF">A3G33_00415</name>
</gene>
<keyword evidence="3" id="KW-0540">Nuclease</keyword>
<dbReference type="PANTHER" id="PTHR30255:SF2">
    <property type="entry name" value="SINGLE-STRANDED-DNA-SPECIFIC EXONUCLEASE RECJ"/>
    <property type="match status" value="1"/>
</dbReference>
<evidence type="ECO:0000256" key="3">
    <source>
        <dbReference type="ARBA" id="ARBA00022722"/>
    </source>
</evidence>
<dbReference type="PANTHER" id="PTHR30255">
    <property type="entry name" value="SINGLE-STRANDED-DNA-SPECIFIC EXONUCLEASE RECJ"/>
    <property type="match status" value="1"/>
</dbReference>
<dbReference type="InterPro" id="IPR001667">
    <property type="entry name" value="DDH_dom"/>
</dbReference>
<dbReference type="GO" id="GO:0006281">
    <property type="term" value="P:DNA repair"/>
    <property type="evidence" value="ECO:0007669"/>
    <property type="project" value="InterPro"/>
</dbReference>
<dbReference type="InterPro" id="IPR004610">
    <property type="entry name" value="RecJ"/>
</dbReference>
<organism evidence="9 10">
    <name type="scientific">Candidatus Danuiimicrobium aquiferis</name>
    <dbReference type="NCBI Taxonomy" id="1801832"/>
    <lineage>
        <taxon>Bacteria</taxon>
        <taxon>Pseudomonadati</taxon>
        <taxon>Candidatus Omnitrophota</taxon>
        <taxon>Candidatus Danuiimicrobium</taxon>
    </lineage>
</organism>
<dbReference type="Gene3D" id="3.90.1640.30">
    <property type="match status" value="1"/>
</dbReference>
<protein>
    <recommendedName>
        <fullName evidence="2">Single-stranded-DNA-specific exonuclease RecJ</fullName>
    </recommendedName>
</protein>
<feature type="domain" description="DDH" evidence="6">
    <location>
        <begin position="76"/>
        <end position="219"/>
    </location>
</feature>
<dbReference type="InterPro" id="IPR041122">
    <property type="entry name" value="RecJ_OB"/>
</dbReference>
<dbReference type="Proteomes" id="UP000178187">
    <property type="component" value="Unassembled WGS sequence"/>
</dbReference>
<dbReference type="EMBL" id="MHFR01000057">
    <property type="protein sequence ID" value="OGW95840.1"/>
    <property type="molecule type" value="Genomic_DNA"/>
</dbReference>
<dbReference type="GO" id="GO:0003676">
    <property type="term" value="F:nucleic acid binding"/>
    <property type="evidence" value="ECO:0007669"/>
    <property type="project" value="InterPro"/>
</dbReference>
<evidence type="ECO:0000256" key="5">
    <source>
        <dbReference type="ARBA" id="ARBA00022839"/>
    </source>
</evidence>
<dbReference type="Pfam" id="PF02272">
    <property type="entry name" value="DHHA1"/>
    <property type="match status" value="1"/>
</dbReference>
<dbReference type="GO" id="GO:0006310">
    <property type="term" value="P:DNA recombination"/>
    <property type="evidence" value="ECO:0007669"/>
    <property type="project" value="InterPro"/>
</dbReference>
<comment type="caution">
    <text evidence="9">The sequence shown here is derived from an EMBL/GenBank/DDBJ whole genome shotgun (WGS) entry which is preliminary data.</text>
</comment>
<dbReference type="InterPro" id="IPR003156">
    <property type="entry name" value="DHHA1_dom"/>
</dbReference>
<name>A0A1G1KSC5_9BACT</name>
<dbReference type="GO" id="GO:0008409">
    <property type="term" value="F:5'-3' exonuclease activity"/>
    <property type="evidence" value="ECO:0007669"/>
    <property type="project" value="InterPro"/>
</dbReference>
<dbReference type="AlphaFoldDB" id="A0A1G1KSC5"/>
<evidence type="ECO:0000256" key="1">
    <source>
        <dbReference type="ARBA" id="ARBA00005915"/>
    </source>
</evidence>
<evidence type="ECO:0000256" key="4">
    <source>
        <dbReference type="ARBA" id="ARBA00022801"/>
    </source>
</evidence>
<dbReference type="Pfam" id="PF17768">
    <property type="entry name" value="RecJ_OB"/>
    <property type="match status" value="1"/>
</dbReference>
<reference evidence="9 10" key="1">
    <citation type="journal article" date="2016" name="Nat. Commun.">
        <title>Thousands of microbial genomes shed light on interconnected biogeochemical processes in an aquifer system.</title>
        <authorList>
            <person name="Anantharaman K."/>
            <person name="Brown C.T."/>
            <person name="Hug L.A."/>
            <person name="Sharon I."/>
            <person name="Castelle C.J."/>
            <person name="Probst A.J."/>
            <person name="Thomas B.C."/>
            <person name="Singh A."/>
            <person name="Wilkins M.J."/>
            <person name="Karaoz U."/>
            <person name="Brodie E.L."/>
            <person name="Williams K.H."/>
            <person name="Hubbard S.S."/>
            <person name="Banfield J.F."/>
        </authorList>
    </citation>
    <scope>NUCLEOTIDE SEQUENCE [LARGE SCALE GENOMIC DNA]</scope>
</reference>
<evidence type="ECO:0000259" key="8">
    <source>
        <dbReference type="Pfam" id="PF17768"/>
    </source>
</evidence>
<evidence type="ECO:0000259" key="7">
    <source>
        <dbReference type="Pfam" id="PF02272"/>
    </source>
</evidence>
<dbReference type="Pfam" id="PF01368">
    <property type="entry name" value="DHH"/>
    <property type="match status" value="1"/>
</dbReference>
<accession>A0A1G1KSC5</accession>
<feature type="domain" description="RecJ OB" evidence="8">
    <location>
        <begin position="447"/>
        <end position="557"/>
    </location>
</feature>
<evidence type="ECO:0000259" key="6">
    <source>
        <dbReference type="Pfam" id="PF01368"/>
    </source>
</evidence>
<sequence>MTTIWEVSEIPDQMEIAELPYSPLIQKLLFLRGLKDPAAIQKFLFPSIADLHDPFLLKGMQKVMRRILAAVDKGEKIMIHGDYDADGITGTAIMSQVLKKLRAQFTAFLPNRLQDGYGVSLDAIHEAKKQGVTLFITVDCGVTAHEQIKAANESGMDVIVIDHHQIHGEELPTAYEIINPNRADCEYPYKELSAAGLVFKLAQALLGKGGLEYLDLAALSTVCDVAPLSGENRVIVACGLELLGKRKQLGLRKLSEAANLKRPKFLASDLGYVLGPRINASGRMGAADTALKLLVTDDSAEAEKLAGILDSENKARQQEERLLLRQALQKVEQEINFNRDRVIVLGAEGWHEGVIGIIAQRLVEKFSRPALVISFDGDSGKGSARSIKGFHLMEGLEYCSDCIEQYGGHELAGGFTIKKEKYQALRKKMNEFAHTKSPEIFLKSIRVDCEIELEDLSSQFIHELSLFEPFGAGNPKPVFLTRGVKTKRPPELDRRWGNVETETYRWWVTDGKLTYEAVWRSRSQEFIFPATEQYTLIYSPKVATFNGETRLVLEVRDLKSE</sequence>
<dbReference type="SUPFAM" id="SSF64182">
    <property type="entry name" value="DHH phosphoesterases"/>
    <property type="match status" value="1"/>
</dbReference>
<dbReference type="Gene3D" id="3.10.310.30">
    <property type="match status" value="1"/>
</dbReference>
<evidence type="ECO:0000256" key="2">
    <source>
        <dbReference type="ARBA" id="ARBA00019841"/>
    </source>
</evidence>
<comment type="similarity">
    <text evidence="1">Belongs to the RecJ family.</text>
</comment>
<keyword evidence="4" id="KW-0378">Hydrolase</keyword>
<evidence type="ECO:0000313" key="10">
    <source>
        <dbReference type="Proteomes" id="UP000178187"/>
    </source>
</evidence>
<evidence type="ECO:0000313" key="9">
    <source>
        <dbReference type="EMBL" id="OGW95840.1"/>
    </source>
</evidence>
<keyword evidence="5 9" id="KW-0269">Exonuclease</keyword>
<dbReference type="InterPro" id="IPR038763">
    <property type="entry name" value="DHH_sf"/>
</dbReference>
<dbReference type="NCBIfam" id="TIGR00644">
    <property type="entry name" value="recJ"/>
    <property type="match status" value="1"/>
</dbReference>
<proteinExistence type="inferred from homology"/>
<feature type="domain" description="DHHA1" evidence="7">
    <location>
        <begin position="341"/>
        <end position="434"/>
    </location>
</feature>